<dbReference type="EMBL" id="SBHX01000027">
    <property type="protein sequence ID" value="RWX32052.1"/>
    <property type="molecule type" value="Genomic_DNA"/>
</dbReference>
<evidence type="ECO:0000313" key="1">
    <source>
        <dbReference type="EMBL" id="RWX32052.1"/>
    </source>
</evidence>
<gene>
    <name evidence="1" type="ORF">EHI47_11765</name>
</gene>
<dbReference type="Pfam" id="PF11041">
    <property type="entry name" value="Phage_Wedge1"/>
    <property type="match status" value="1"/>
</dbReference>
<dbReference type="AlphaFoldDB" id="A0A444I370"/>
<reference evidence="1 2" key="1">
    <citation type="submission" date="2019-01" db="EMBL/GenBank/DDBJ databases">
        <title>RHIZO-ID as a novel technology for direct rhizobia identification.</title>
        <authorList>
            <person name="De Meyer S.E."/>
        </authorList>
    </citation>
    <scope>NUCLEOTIDE SEQUENCE [LARGE SCALE GENOMIC DNA]</scope>
    <source>
        <strain evidence="1 2">WSM448</strain>
    </source>
</reference>
<proteinExistence type="predicted"/>
<organism evidence="1 2">
    <name type="scientific">Rhizobium leguminosarum</name>
    <dbReference type="NCBI Taxonomy" id="384"/>
    <lineage>
        <taxon>Bacteria</taxon>
        <taxon>Pseudomonadati</taxon>
        <taxon>Pseudomonadota</taxon>
        <taxon>Alphaproteobacteria</taxon>
        <taxon>Hyphomicrobiales</taxon>
        <taxon>Rhizobiaceae</taxon>
        <taxon>Rhizobium/Agrobacterium group</taxon>
        <taxon>Rhizobium</taxon>
    </lineage>
</organism>
<sequence length="267" mass="29625">MACIEETAFIEAGIDRVLTQYRESPKLLHVIRSYLQQLWIAQNAICDLPSYFDLDTAVGDQLTIIGKWMGFPRCHCVCDVQPVFGFACDTPTVGGRTVTGFCEGGIWLACNDDGISEICITDDEVYRKLLIARSYQMQSLYGWDDLLTALQAIFGTQARIMDAGHGQVVLAPLRALSDLETAILQVIPRVLPIAPGITTRWHFGTFKVFGFGEGWGGFCEEWEPGGLPIVTGNGTPLVTEDETEIWTGPLTRDADWLCRFDVKPYSC</sequence>
<name>A0A444I370_RHILE</name>
<dbReference type="InterPro" id="IPR021283">
    <property type="entry name" value="Phage_Wedge1"/>
</dbReference>
<accession>A0A444I370</accession>
<protein>
    <submittedName>
        <fullName evidence="1">DUF2612 domain-containing protein</fullName>
    </submittedName>
</protein>
<dbReference type="Proteomes" id="UP000283817">
    <property type="component" value="Unassembled WGS sequence"/>
</dbReference>
<comment type="caution">
    <text evidence="1">The sequence shown here is derived from an EMBL/GenBank/DDBJ whole genome shotgun (WGS) entry which is preliminary data.</text>
</comment>
<evidence type="ECO:0000313" key="2">
    <source>
        <dbReference type="Proteomes" id="UP000283817"/>
    </source>
</evidence>
<dbReference type="RefSeq" id="WP_128410514.1">
    <property type="nucleotide sequence ID" value="NZ_SBHX01000027.1"/>
</dbReference>